<dbReference type="Proteomes" id="UP001153678">
    <property type="component" value="Unassembled WGS sequence"/>
</dbReference>
<keyword evidence="2" id="KW-1185">Reference proteome</keyword>
<evidence type="ECO:0000313" key="2">
    <source>
        <dbReference type="Proteomes" id="UP001153678"/>
    </source>
</evidence>
<dbReference type="AlphaFoldDB" id="A0A9W4TA00"/>
<accession>A0A9W4TA00</accession>
<dbReference type="OrthoDB" id="2442525at2759"/>
<feature type="non-terminal residue" evidence="1">
    <location>
        <position position="1"/>
    </location>
</feature>
<comment type="caution">
    <text evidence="1">The sequence shown here is derived from an EMBL/GenBank/DDBJ whole genome shotgun (WGS) entry which is preliminary data.</text>
</comment>
<evidence type="ECO:0000313" key="1">
    <source>
        <dbReference type="EMBL" id="CAI2197820.1"/>
    </source>
</evidence>
<protein>
    <submittedName>
        <fullName evidence="1">3926_t:CDS:1</fullName>
    </submittedName>
</protein>
<organism evidence="1 2">
    <name type="scientific">Funneliformis geosporum</name>
    <dbReference type="NCBI Taxonomy" id="1117311"/>
    <lineage>
        <taxon>Eukaryota</taxon>
        <taxon>Fungi</taxon>
        <taxon>Fungi incertae sedis</taxon>
        <taxon>Mucoromycota</taxon>
        <taxon>Glomeromycotina</taxon>
        <taxon>Glomeromycetes</taxon>
        <taxon>Glomerales</taxon>
        <taxon>Glomeraceae</taxon>
        <taxon>Funneliformis</taxon>
    </lineage>
</organism>
<proteinExistence type="predicted"/>
<name>A0A9W4TA00_9GLOM</name>
<feature type="non-terminal residue" evidence="1">
    <location>
        <position position="175"/>
    </location>
</feature>
<reference evidence="1" key="1">
    <citation type="submission" date="2022-08" db="EMBL/GenBank/DDBJ databases">
        <authorList>
            <person name="Kallberg Y."/>
            <person name="Tangrot J."/>
            <person name="Rosling A."/>
        </authorList>
    </citation>
    <scope>NUCLEOTIDE SEQUENCE</scope>
    <source>
        <strain evidence="1">Wild A</strain>
    </source>
</reference>
<sequence>QTRADEYNSYERVLKSKQKERGIRIKQDQLLKNYLGCKNCGSKEVDAYNLYENNQLACQPCLMRKEGGSSSPISLTERQKWEWLKDRNHLNNCQCLEQEAKDSYLLFANSLREKQEKLKKCQCEVSDKPRTPYYDSANYGLEVKERVLCGNCLGKLVEQMPANKKYTFNKYLRRG</sequence>
<dbReference type="EMBL" id="CAMKVN010017153">
    <property type="protein sequence ID" value="CAI2197820.1"/>
    <property type="molecule type" value="Genomic_DNA"/>
</dbReference>
<gene>
    <name evidence="1" type="ORF">FWILDA_LOCUS18266</name>
</gene>